<dbReference type="Pfam" id="PF04993">
    <property type="entry name" value="TfoX_N"/>
    <property type="match status" value="1"/>
</dbReference>
<keyword evidence="3" id="KW-1185">Reference proteome</keyword>
<evidence type="ECO:0000259" key="1">
    <source>
        <dbReference type="Pfam" id="PF04993"/>
    </source>
</evidence>
<dbReference type="Proteomes" id="UP001500603">
    <property type="component" value="Unassembled WGS sequence"/>
</dbReference>
<dbReference type="EMBL" id="BAABJM010000001">
    <property type="protein sequence ID" value="GAA5041361.1"/>
    <property type="molecule type" value="Genomic_DNA"/>
</dbReference>
<sequence>MAYDEELAERVRELVERATEGPRATLSERKMFGGLSFLVNGNMAVAVSGRGGLLVRVGSDAVDQLLEREFVEPALMGGREMSGWLYVTPAGAARASVLREWVEHAVGYVCELSPKRKWPKSRRSQPD</sequence>
<comment type="caution">
    <text evidence="2">The sequence shown here is derived from an EMBL/GenBank/DDBJ whole genome shotgun (WGS) entry which is preliminary data.</text>
</comment>
<dbReference type="SUPFAM" id="SSF159894">
    <property type="entry name" value="YgaC/TfoX-N like"/>
    <property type="match status" value="1"/>
</dbReference>
<evidence type="ECO:0000313" key="3">
    <source>
        <dbReference type="Proteomes" id="UP001500603"/>
    </source>
</evidence>
<gene>
    <name evidence="2" type="ORF">GCM10023318_00250</name>
</gene>
<feature type="domain" description="TfoX N-terminal" evidence="1">
    <location>
        <begin position="25"/>
        <end position="106"/>
    </location>
</feature>
<reference evidence="3" key="1">
    <citation type="journal article" date="2019" name="Int. J. Syst. Evol. Microbiol.">
        <title>The Global Catalogue of Microorganisms (GCM) 10K type strain sequencing project: providing services to taxonomists for standard genome sequencing and annotation.</title>
        <authorList>
            <consortium name="The Broad Institute Genomics Platform"/>
            <consortium name="The Broad Institute Genome Sequencing Center for Infectious Disease"/>
            <person name="Wu L."/>
            <person name="Ma J."/>
        </authorList>
    </citation>
    <scope>NUCLEOTIDE SEQUENCE [LARGE SCALE GENOMIC DNA]</scope>
    <source>
        <strain evidence="3">JCM 18298</strain>
    </source>
</reference>
<evidence type="ECO:0000313" key="2">
    <source>
        <dbReference type="EMBL" id="GAA5041361.1"/>
    </source>
</evidence>
<dbReference type="InterPro" id="IPR007076">
    <property type="entry name" value="TfoX_N"/>
</dbReference>
<protein>
    <submittedName>
        <fullName evidence="2">TfoX/Sxy family protein</fullName>
    </submittedName>
</protein>
<dbReference type="Gene3D" id="3.30.1460.30">
    <property type="entry name" value="YgaC/TfoX-N like chaperone"/>
    <property type="match status" value="1"/>
</dbReference>
<name>A0ABP9JSD3_9NOCA</name>
<accession>A0ABP9JSD3</accession>
<organism evidence="2 3">
    <name type="scientific">Nocardia callitridis</name>
    <dbReference type="NCBI Taxonomy" id="648753"/>
    <lineage>
        <taxon>Bacteria</taxon>
        <taxon>Bacillati</taxon>
        <taxon>Actinomycetota</taxon>
        <taxon>Actinomycetes</taxon>
        <taxon>Mycobacteriales</taxon>
        <taxon>Nocardiaceae</taxon>
        <taxon>Nocardia</taxon>
    </lineage>
</organism>
<dbReference type="RefSeq" id="WP_345492874.1">
    <property type="nucleotide sequence ID" value="NZ_BAABJM010000001.1"/>
</dbReference>
<proteinExistence type="predicted"/>